<dbReference type="InterPro" id="IPR010712">
    <property type="entry name" value="Arsenical-R_ArsD"/>
</dbReference>
<dbReference type="RefSeq" id="WP_216439054.1">
    <property type="nucleotide sequence ID" value="NZ_JAHLQF010000002.1"/>
</dbReference>
<evidence type="ECO:0000313" key="2">
    <source>
        <dbReference type="Proteomes" id="UP000726170"/>
    </source>
</evidence>
<sequence length="102" mass="11756">MKLEFFEPTMCCSTGICGPSVDERLVRLSENIEYLKKNYKEISIHRYQPQQSPIVFMTNKGVRELMKEVGKKALPITVYNGKVIKQGDYPTLEELEKAIRGE</sequence>
<dbReference type="EMBL" id="JAHLQF010000002">
    <property type="protein sequence ID" value="MBU5484584.1"/>
    <property type="molecule type" value="Genomic_DNA"/>
</dbReference>
<keyword evidence="2" id="KW-1185">Reference proteome</keyword>
<evidence type="ECO:0000313" key="1">
    <source>
        <dbReference type="EMBL" id="MBU5484584.1"/>
    </source>
</evidence>
<dbReference type="Proteomes" id="UP000726170">
    <property type="component" value="Unassembled WGS sequence"/>
</dbReference>
<comment type="caution">
    <text evidence="1">The sequence shown here is derived from an EMBL/GenBank/DDBJ whole genome shotgun (WGS) entry which is preliminary data.</text>
</comment>
<organism evidence="1 2">
    <name type="scientific">Clostridium mobile</name>
    <dbReference type="NCBI Taxonomy" id="2841512"/>
    <lineage>
        <taxon>Bacteria</taxon>
        <taxon>Bacillati</taxon>
        <taxon>Bacillota</taxon>
        <taxon>Clostridia</taxon>
        <taxon>Eubacteriales</taxon>
        <taxon>Clostridiaceae</taxon>
        <taxon>Clostridium</taxon>
    </lineage>
</organism>
<reference evidence="1 2" key="1">
    <citation type="submission" date="2021-06" db="EMBL/GenBank/DDBJ databases">
        <authorList>
            <person name="Sun Q."/>
            <person name="Li D."/>
        </authorList>
    </citation>
    <scope>NUCLEOTIDE SEQUENCE [LARGE SCALE GENOMIC DNA]</scope>
    <source>
        <strain evidence="1 2">MSJ-11</strain>
    </source>
</reference>
<dbReference type="Pfam" id="PF06953">
    <property type="entry name" value="ArsD"/>
    <property type="match status" value="1"/>
</dbReference>
<proteinExistence type="predicted"/>
<dbReference type="NCBIfam" id="NF033727">
    <property type="entry name" value="chaperon_ArsD"/>
    <property type="match status" value="1"/>
</dbReference>
<name>A0ABS6EJK3_9CLOT</name>
<accession>A0ABS6EJK3</accession>
<protein>
    <submittedName>
        <fullName evidence="1">Arsenite efflux transporter metallochaperone ArsD</fullName>
    </submittedName>
</protein>
<gene>
    <name evidence="1" type="primary">arsD</name>
    <name evidence="1" type="ORF">KQI86_09595</name>
</gene>